<comment type="similarity">
    <text evidence="3">Belongs to the beta-casein family.</text>
</comment>
<keyword evidence="6" id="KW-0597">Phosphoprotein</keyword>
<evidence type="ECO:0000256" key="1">
    <source>
        <dbReference type="ARBA" id="ARBA00002287"/>
    </source>
</evidence>
<keyword evidence="11" id="KW-1185">Reference proteome</keyword>
<proteinExistence type="inferred from homology"/>
<sequence length="229" mass="25597">MKVLILACLVALALAREEEIGVSTETSSSEESITHIKEKLEKVKHVEQQQRQDECQDKIHPIAQPQLPYAQLMPYTLLPQNVLTLSQLAMVLSLLQPEIAEVPKTKETILSKLKLMPFLKSPTELTPFVPQIPHLTDLQNQHLLLPQLQPVVQQVPQVPQAFPQTPILLPQPQAHIPQSKIAPVPQQVVPFPQRDMPVQAFLEYQDLLSLLAHSPVTNPLVPVSNPVTV</sequence>
<reference evidence="10" key="2">
    <citation type="submission" date="2025-09" db="UniProtKB">
        <authorList>
            <consortium name="Ensembl"/>
        </authorList>
    </citation>
    <scope>IDENTIFICATION</scope>
</reference>
<evidence type="ECO:0000313" key="11">
    <source>
        <dbReference type="Proteomes" id="UP000694407"/>
    </source>
</evidence>
<dbReference type="Pfam" id="PF00363">
    <property type="entry name" value="Casein"/>
    <property type="match status" value="1"/>
</dbReference>
<feature type="chain" id="PRO_5034903611" description="Beta-casein" evidence="9">
    <location>
        <begin position="16"/>
        <end position="229"/>
    </location>
</feature>
<dbReference type="GO" id="GO:0005615">
    <property type="term" value="C:extracellular space"/>
    <property type="evidence" value="ECO:0007669"/>
    <property type="project" value="TreeGrafter"/>
</dbReference>
<keyword evidence="7 9" id="KW-0732">Signal</keyword>
<dbReference type="PANTHER" id="PTHR11500">
    <property type="entry name" value="BETA CASEIN"/>
    <property type="match status" value="1"/>
</dbReference>
<evidence type="ECO:0000256" key="7">
    <source>
        <dbReference type="ARBA" id="ARBA00022729"/>
    </source>
</evidence>
<protein>
    <recommendedName>
        <fullName evidence="4">Beta-casein</fullName>
    </recommendedName>
</protein>
<evidence type="ECO:0000313" key="10">
    <source>
        <dbReference type="Ensembl" id="ENSMMMP00000028301.1"/>
    </source>
</evidence>
<evidence type="ECO:0000256" key="3">
    <source>
        <dbReference type="ARBA" id="ARBA00008083"/>
    </source>
</evidence>
<feature type="signal peptide" evidence="9">
    <location>
        <begin position="1"/>
        <end position="15"/>
    </location>
</feature>
<dbReference type="Proteomes" id="UP000694407">
    <property type="component" value="Unplaced"/>
</dbReference>
<dbReference type="Ensembl" id="ENSMMMT00000031996.1">
    <property type="protein sequence ID" value="ENSMMMP00000028301.1"/>
    <property type="gene ID" value="ENSMMMG00000024659.1"/>
</dbReference>
<accession>A0A8C6AET8</accession>
<keyword evidence="5" id="KW-0964">Secreted</keyword>
<reference evidence="10" key="1">
    <citation type="submission" date="2025-08" db="UniProtKB">
        <authorList>
            <consortium name="Ensembl"/>
        </authorList>
    </citation>
    <scope>IDENTIFICATION</scope>
</reference>
<evidence type="ECO:0000256" key="4">
    <source>
        <dbReference type="ARBA" id="ARBA00018977"/>
    </source>
</evidence>
<name>A0A8C6AET8_MARMA</name>
<keyword evidence="8" id="KW-0494">Milk protein</keyword>
<dbReference type="PANTHER" id="PTHR11500:SF0">
    <property type="entry name" value="BETA-CASEIN"/>
    <property type="match status" value="1"/>
</dbReference>
<dbReference type="InterPro" id="IPR031305">
    <property type="entry name" value="Casein_CS"/>
</dbReference>
<dbReference type="GeneTree" id="ENSGT00390000001890"/>
<evidence type="ECO:0000256" key="9">
    <source>
        <dbReference type="SAM" id="SignalP"/>
    </source>
</evidence>
<evidence type="ECO:0000256" key="2">
    <source>
        <dbReference type="ARBA" id="ARBA00004613"/>
    </source>
</evidence>
<dbReference type="InterPro" id="IPR001588">
    <property type="entry name" value="Casein"/>
</dbReference>
<evidence type="ECO:0000256" key="5">
    <source>
        <dbReference type="ARBA" id="ARBA00022525"/>
    </source>
</evidence>
<comment type="subcellular location">
    <subcellularLocation>
        <location evidence="2">Secreted</location>
    </subcellularLocation>
</comment>
<evidence type="ECO:0000256" key="8">
    <source>
        <dbReference type="ARBA" id="ARBA00022743"/>
    </source>
</evidence>
<organism evidence="10 11">
    <name type="scientific">Marmota marmota marmota</name>
    <name type="common">Alpine marmot</name>
    <dbReference type="NCBI Taxonomy" id="9994"/>
    <lineage>
        <taxon>Eukaryota</taxon>
        <taxon>Metazoa</taxon>
        <taxon>Chordata</taxon>
        <taxon>Craniata</taxon>
        <taxon>Vertebrata</taxon>
        <taxon>Euteleostomi</taxon>
        <taxon>Mammalia</taxon>
        <taxon>Eutheria</taxon>
        <taxon>Euarchontoglires</taxon>
        <taxon>Glires</taxon>
        <taxon>Rodentia</taxon>
        <taxon>Sciuromorpha</taxon>
        <taxon>Sciuridae</taxon>
        <taxon>Xerinae</taxon>
        <taxon>Marmotini</taxon>
        <taxon>Marmota</taxon>
    </lineage>
</organism>
<dbReference type="AlphaFoldDB" id="A0A8C6AET8"/>
<dbReference type="PROSITE" id="PS00306">
    <property type="entry name" value="CASEIN_ALPHA_BETA"/>
    <property type="match status" value="1"/>
</dbReference>
<comment type="function">
    <text evidence="1">Important role in determination of the surface properties of the casein micelles.</text>
</comment>
<evidence type="ECO:0000256" key="6">
    <source>
        <dbReference type="ARBA" id="ARBA00022553"/>
    </source>
</evidence>
<dbReference type="InterPro" id="IPR016345">
    <property type="entry name" value="Casein_beta"/>
</dbReference>